<feature type="compositionally biased region" description="Basic and acidic residues" evidence="1">
    <location>
        <begin position="1"/>
        <end position="15"/>
    </location>
</feature>
<dbReference type="EMBL" id="LBMM01000544">
    <property type="protein sequence ID" value="KMQ98095.1"/>
    <property type="molecule type" value="Genomic_DNA"/>
</dbReference>
<protein>
    <submittedName>
        <fullName evidence="2">Uncharacterized protein</fullName>
    </submittedName>
</protein>
<name>A0A0J7P0E2_LASNI</name>
<evidence type="ECO:0000313" key="2">
    <source>
        <dbReference type="EMBL" id="KMQ98095.1"/>
    </source>
</evidence>
<keyword evidence="3" id="KW-1185">Reference proteome</keyword>
<comment type="caution">
    <text evidence="2">The sequence shown here is derived from an EMBL/GenBank/DDBJ whole genome shotgun (WGS) entry which is preliminary data.</text>
</comment>
<dbReference type="PaxDb" id="67767-A0A0J7P0E2"/>
<evidence type="ECO:0000256" key="1">
    <source>
        <dbReference type="SAM" id="MobiDB-lite"/>
    </source>
</evidence>
<sequence length="82" mass="9574">MEPHGTRGNTRETTMRCKTRRRRRIEKDSQYGQGQERYMNSKRQDLVATKSRIMMEERIARVELSLEGIVTRKLGCAGACKK</sequence>
<feature type="region of interest" description="Disordered" evidence="1">
    <location>
        <begin position="1"/>
        <end position="38"/>
    </location>
</feature>
<gene>
    <name evidence="2" type="ORF">RF55_1550</name>
</gene>
<proteinExistence type="predicted"/>
<evidence type="ECO:0000313" key="3">
    <source>
        <dbReference type="Proteomes" id="UP000036403"/>
    </source>
</evidence>
<organism evidence="2 3">
    <name type="scientific">Lasius niger</name>
    <name type="common">Black garden ant</name>
    <dbReference type="NCBI Taxonomy" id="67767"/>
    <lineage>
        <taxon>Eukaryota</taxon>
        <taxon>Metazoa</taxon>
        <taxon>Ecdysozoa</taxon>
        <taxon>Arthropoda</taxon>
        <taxon>Hexapoda</taxon>
        <taxon>Insecta</taxon>
        <taxon>Pterygota</taxon>
        <taxon>Neoptera</taxon>
        <taxon>Endopterygota</taxon>
        <taxon>Hymenoptera</taxon>
        <taxon>Apocrita</taxon>
        <taxon>Aculeata</taxon>
        <taxon>Formicoidea</taxon>
        <taxon>Formicidae</taxon>
        <taxon>Formicinae</taxon>
        <taxon>Lasius</taxon>
        <taxon>Lasius</taxon>
    </lineage>
</organism>
<reference evidence="2 3" key="1">
    <citation type="submission" date="2015-04" db="EMBL/GenBank/DDBJ databases">
        <title>Lasius niger genome sequencing.</title>
        <authorList>
            <person name="Konorov E.A."/>
            <person name="Nikitin M.A."/>
            <person name="Kirill M.V."/>
            <person name="Chang P."/>
        </authorList>
    </citation>
    <scope>NUCLEOTIDE SEQUENCE [LARGE SCALE GENOMIC DNA]</scope>
    <source>
        <tissue evidence="2">Whole</tissue>
    </source>
</reference>
<dbReference type="Proteomes" id="UP000036403">
    <property type="component" value="Unassembled WGS sequence"/>
</dbReference>
<dbReference type="AlphaFoldDB" id="A0A0J7P0E2"/>
<accession>A0A0J7P0E2</accession>